<comment type="caution">
    <text evidence="2">The sequence shown here is derived from an EMBL/GenBank/DDBJ whole genome shotgun (WGS) entry which is preliminary data.</text>
</comment>
<feature type="compositionally biased region" description="Low complexity" evidence="1">
    <location>
        <begin position="126"/>
        <end position="156"/>
    </location>
</feature>
<accession>A0A2A9HGK3</accession>
<evidence type="ECO:0000256" key="1">
    <source>
        <dbReference type="SAM" id="MobiDB-lite"/>
    </source>
</evidence>
<dbReference type="AlphaFoldDB" id="A0A2A9HGK3"/>
<protein>
    <submittedName>
        <fullName evidence="2">Uncharacterized protein</fullName>
    </submittedName>
</protein>
<evidence type="ECO:0000313" key="2">
    <source>
        <dbReference type="EMBL" id="PFG75157.1"/>
    </source>
</evidence>
<sequence length="264" mass="27484">MGHQPREAGRHRSLSDDLFPSSVVGAPALRDGVPRCRHFGPCDGQDSPGCCQGSKVEAAAFSWRLTASAEPSPLCPLDADRTIPTMRFGAVISLLFAAAVLAACDDDSEELLALREEVAELRTQVSAASAASPGPGTPLASTPTPTATFTPTATATPEPPTATPTPPPPPPPPPPTPMPAATPSPRLTAEQVRQAAYRRFGDCVQQGSAVTVLPVSFDATYVGDGVWNVGGPGVMVGGYYGFFEATLSEVTMTWLVVFAPPECR</sequence>
<proteinExistence type="predicted"/>
<dbReference type="Proteomes" id="UP000223071">
    <property type="component" value="Unassembled WGS sequence"/>
</dbReference>
<name>A0A2A9HGK3_TEPT2</name>
<keyword evidence="3" id="KW-1185">Reference proteome</keyword>
<reference evidence="2 3" key="1">
    <citation type="submission" date="2017-09" db="EMBL/GenBank/DDBJ databases">
        <title>Sequencing the genomes of two abundant thermophiles in Great Basin hot springs: Thermocrinis jamiesonii and novel Chloroflexi Thermoflexus hugenholtzii.</title>
        <authorList>
            <person name="Hedlund B."/>
        </authorList>
    </citation>
    <scope>NUCLEOTIDE SEQUENCE [LARGE SCALE GENOMIC DNA]</scope>
    <source>
        <strain evidence="2 3">G233</strain>
    </source>
</reference>
<evidence type="ECO:0000313" key="3">
    <source>
        <dbReference type="Proteomes" id="UP000223071"/>
    </source>
</evidence>
<gene>
    <name evidence="2" type="ORF">A9A59_2423</name>
</gene>
<organism evidence="2 3">
    <name type="scientific">Tepidiforma thermophila (strain KCTC 52669 / CGMCC 1.13589 / G233)</name>
    <dbReference type="NCBI Taxonomy" id="2761530"/>
    <lineage>
        <taxon>Bacteria</taxon>
        <taxon>Bacillati</taxon>
        <taxon>Chloroflexota</taxon>
        <taxon>Tepidiformia</taxon>
        <taxon>Tepidiformales</taxon>
        <taxon>Tepidiformaceae</taxon>
        <taxon>Tepidiforma</taxon>
    </lineage>
</organism>
<feature type="region of interest" description="Disordered" evidence="1">
    <location>
        <begin position="125"/>
        <end position="185"/>
    </location>
</feature>
<feature type="compositionally biased region" description="Pro residues" evidence="1">
    <location>
        <begin position="157"/>
        <end position="182"/>
    </location>
</feature>
<dbReference type="EMBL" id="PDJQ01000001">
    <property type="protein sequence ID" value="PFG75157.1"/>
    <property type="molecule type" value="Genomic_DNA"/>
</dbReference>